<organism evidence="2 3">
    <name type="scientific">Phaseolus angularis</name>
    <name type="common">Azuki bean</name>
    <name type="synonym">Vigna angularis</name>
    <dbReference type="NCBI Taxonomy" id="3914"/>
    <lineage>
        <taxon>Eukaryota</taxon>
        <taxon>Viridiplantae</taxon>
        <taxon>Streptophyta</taxon>
        <taxon>Embryophyta</taxon>
        <taxon>Tracheophyta</taxon>
        <taxon>Spermatophyta</taxon>
        <taxon>Magnoliopsida</taxon>
        <taxon>eudicotyledons</taxon>
        <taxon>Gunneridae</taxon>
        <taxon>Pentapetalae</taxon>
        <taxon>rosids</taxon>
        <taxon>fabids</taxon>
        <taxon>Fabales</taxon>
        <taxon>Fabaceae</taxon>
        <taxon>Papilionoideae</taxon>
        <taxon>50 kb inversion clade</taxon>
        <taxon>NPAAA clade</taxon>
        <taxon>indigoferoid/millettioid clade</taxon>
        <taxon>Phaseoleae</taxon>
        <taxon>Vigna</taxon>
    </lineage>
</organism>
<evidence type="ECO:0000313" key="2">
    <source>
        <dbReference type="EMBL" id="KOM54389.1"/>
    </source>
</evidence>
<dbReference type="Gramene" id="KOM54389">
    <property type="protein sequence ID" value="KOM54389"/>
    <property type="gene ID" value="LR48_Vigan10g028100"/>
</dbReference>
<reference evidence="3" key="1">
    <citation type="journal article" date="2015" name="Proc. Natl. Acad. Sci. U.S.A.">
        <title>Genome sequencing of adzuki bean (Vigna angularis) provides insight into high starch and low fat accumulation and domestication.</title>
        <authorList>
            <person name="Yang K."/>
            <person name="Tian Z."/>
            <person name="Chen C."/>
            <person name="Luo L."/>
            <person name="Zhao B."/>
            <person name="Wang Z."/>
            <person name="Yu L."/>
            <person name="Li Y."/>
            <person name="Sun Y."/>
            <person name="Li W."/>
            <person name="Chen Y."/>
            <person name="Li Y."/>
            <person name="Zhang Y."/>
            <person name="Ai D."/>
            <person name="Zhao J."/>
            <person name="Shang C."/>
            <person name="Ma Y."/>
            <person name="Wu B."/>
            <person name="Wang M."/>
            <person name="Gao L."/>
            <person name="Sun D."/>
            <person name="Zhang P."/>
            <person name="Guo F."/>
            <person name="Wang W."/>
            <person name="Li Y."/>
            <person name="Wang J."/>
            <person name="Varshney R.K."/>
            <person name="Wang J."/>
            <person name="Ling H.Q."/>
            <person name="Wan P."/>
        </authorList>
    </citation>
    <scope>NUCLEOTIDE SEQUENCE</scope>
    <source>
        <strain evidence="3">cv. Jingnong 6</strain>
    </source>
</reference>
<dbReference type="Proteomes" id="UP000053144">
    <property type="component" value="Chromosome 10"/>
</dbReference>
<dbReference type="AlphaFoldDB" id="A0A0L9VI57"/>
<protein>
    <submittedName>
        <fullName evidence="2">Uncharacterized protein</fullName>
    </submittedName>
</protein>
<feature type="region of interest" description="Disordered" evidence="1">
    <location>
        <begin position="19"/>
        <end position="38"/>
    </location>
</feature>
<dbReference type="EMBL" id="CM003380">
    <property type="protein sequence ID" value="KOM54389.1"/>
    <property type="molecule type" value="Genomic_DNA"/>
</dbReference>
<sequence length="171" mass="18944">MATPAQVDHHLKQHPQHVTTAMPSSHYPPSTTPAATTTTGKFSENFECDCESGSCSICAEIGFALHPDSKFITDAIKCEFDDKNADLKENAGADIKELMIDEEEYTATSLSEPEISIPVSQTPQLLVEGEILLKQIATRRILMKQFFLKFSLLNPVIENISLLVQVWQLPP</sequence>
<feature type="compositionally biased region" description="Low complexity" evidence="1">
    <location>
        <begin position="28"/>
        <end position="38"/>
    </location>
</feature>
<accession>A0A0L9VI57</accession>
<evidence type="ECO:0000313" key="3">
    <source>
        <dbReference type="Proteomes" id="UP000053144"/>
    </source>
</evidence>
<gene>
    <name evidence="2" type="ORF">LR48_Vigan10g028100</name>
</gene>
<proteinExistence type="predicted"/>
<name>A0A0L9VI57_PHAAN</name>
<evidence type="ECO:0000256" key="1">
    <source>
        <dbReference type="SAM" id="MobiDB-lite"/>
    </source>
</evidence>